<sequence length="106" mass="12051">MSGMLPGVESARRRRLHSNGSSRDFISGSSLCLYANRKLQSPLSSFSLLERNTVNQTDPDENLGVAALEAKRRLDQKFAAYLRTENTPQSKSLFRYFLRPTQTKLR</sequence>
<dbReference type="AlphaFoldDB" id="A0A1S3UQL2"/>
<reference evidence="2" key="1">
    <citation type="journal article" date="2014" name="Nat. Commun.">
        <title>Genome sequence of mungbean and insights into evolution within Vigna species.</title>
        <authorList>
            <person name="Kang Y.J."/>
            <person name="Kim S.K."/>
            <person name="Kim M.Y."/>
            <person name="Lestari P."/>
            <person name="Kim K.H."/>
            <person name="Ha B.K."/>
            <person name="Jun T.H."/>
            <person name="Hwang W.J."/>
            <person name="Lee T."/>
            <person name="Lee J."/>
            <person name="Shim S."/>
            <person name="Yoon M.Y."/>
            <person name="Jang Y.E."/>
            <person name="Han K.S."/>
            <person name="Taeprayoon P."/>
            <person name="Yoon N."/>
            <person name="Somta P."/>
            <person name="Tanya P."/>
            <person name="Kim K.S."/>
            <person name="Gwag J.G."/>
            <person name="Moon J.K."/>
            <person name="Lee Y.H."/>
            <person name="Park B.S."/>
            <person name="Bombarely A."/>
            <person name="Doyle J.J."/>
            <person name="Jackson S.A."/>
            <person name="Schafleitner R."/>
            <person name="Srinives P."/>
            <person name="Varshney R.K."/>
            <person name="Lee S.H."/>
        </authorList>
    </citation>
    <scope>NUCLEOTIDE SEQUENCE [LARGE SCALE GENOMIC DNA]</scope>
    <source>
        <strain evidence="2">cv. VC1973A</strain>
    </source>
</reference>
<accession>A0A1S3UQL2</accession>
<dbReference type="KEGG" id="vra:106767787"/>
<keyword evidence="2" id="KW-1185">Reference proteome</keyword>
<evidence type="ECO:0000313" key="2">
    <source>
        <dbReference type="Proteomes" id="UP000087766"/>
    </source>
</evidence>
<gene>
    <name evidence="3" type="primary">LOC106767787</name>
</gene>
<proteinExistence type="predicted"/>
<evidence type="ECO:0000256" key="1">
    <source>
        <dbReference type="SAM" id="MobiDB-lite"/>
    </source>
</evidence>
<protein>
    <submittedName>
        <fullName evidence="3">Uncharacterized protein LOC106767787</fullName>
    </submittedName>
</protein>
<dbReference type="RefSeq" id="XP_014508224.1">
    <property type="nucleotide sequence ID" value="XM_014652738.2"/>
</dbReference>
<feature type="region of interest" description="Disordered" evidence="1">
    <location>
        <begin position="1"/>
        <end position="23"/>
    </location>
</feature>
<evidence type="ECO:0000313" key="3">
    <source>
        <dbReference type="RefSeq" id="XP_014508224.1"/>
    </source>
</evidence>
<dbReference type="GeneID" id="106767787"/>
<organism evidence="2 3">
    <name type="scientific">Vigna radiata var. radiata</name>
    <name type="common">Mung bean</name>
    <name type="synonym">Phaseolus aureus</name>
    <dbReference type="NCBI Taxonomy" id="3916"/>
    <lineage>
        <taxon>Eukaryota</taxon>
        <taxon>Viridiplantae</taxon>
        <taxon>Streptophyta</taxon>
        <taxon>Embryophyta</taxon>
        <taxon>Tracheophyta</taxon>
        <taxon>Spermatophyta</taxon>
        <taxon>Magnoliopsida</taxon>
        <taxon>eudicotyledons</taxon>
        <taxon>Gunneridae</taxon>
        <taxon>Pentapetalae</taxon>
        <taxon>rosids</taxon>
        <taxon>fabids</taxon>
        <taxon>Fabales</taxon>
        <taxon>Fabaceae</taxon>
        <taxon>Papilionoideae</taxon>
        <taxon>50 kb inversion clade</taxon>
        <taxon>NPAAA clade</taxon>
        <taxon>indigoferoid/millettioid clade</taxon>
        <taxon>Phaseoleae</taxon>
        <taxon>Vigna</taxon>
    </lineage>
</organism>
<dbReference type="OrthoDB" id="8062037at2759"/>
<dbReference type="Proteomes" id="UP000087766">
    <property type="component" value="Chromosome 7"/>
</dbReference>
<reference evidence="3" key="2">
    <citation type="submission" date="2025-08" db="UniProtKB">
        <authorList>
            <consortium name="RefSeq"/>
        </authorList>
    </citation>
    <scope>IDENTIFICATION</scope>
    <source>
        <tissue evidence="3">Leaf</tissue>
    </source>
</reference>
<name>A0A1S3UQL2_VIGRR</name>